<keyword evidence="3" id="KW-1185">Reference proteome</keyword>
<protein>
    <submittedName>
        <fullName evidence="2">Uncharacterized protein</fullName>
    </submittedName>
</protein>
<gene>
    <name evidence="2" type="ORF">C2845_PM18G07620</name>
</gene>
<sequence>MVRGKRSALARLQDRDEWSQFLCVSPSRGGGAGRMRSAPPNVRGTSPSVGSEPTLLPYEENLLRQYMHNSARLQQLGIPSLSSMMPNMRASAPNKRKRSCKNSKHSDTEYEPSQDDTGERDSIDDDNDRGSKEKSCKKTKQHTSDMHLAGVKFRSRKRLYVEQPPTRATRRLKSIAQADASLTPSNISVPSPSQPNVTQAGELVGNYDGHTQNAKEG</sequence>
<reference evidence="3" key="1">
    <citation type="journal article" date="2019" name="Nat. Commun.">
        <title>The genome of broomcorn millet.</title>
        <authorList>
            <person name="Zou C."/>
            <person name="Miki D."/>
            <person name="Li D."/>
            <person name="Tang Q."/>
            <person name="Xiao L."/>
            <person name="Rajput S."/>
            <person name="Deng P."/>
            <person name="Jia W."/>
            <person name="Huang R."/>
            <person name="Zhang M."/>
            <person name="Sun Y."/>
            <person name="Hu J."/>
            <person name="Fu X."/>
            <person name="Schnable P.S."/>
            <person name="Li F."/>
            <person name="Zhang H."/>
            <person name="Feng B."/>
            <person name="Zhu X."/>
            <person name="Liu R."/>
            <person name="Schnable J.C."/>
            <person name="Zhu J.-K."/>
            <person name="Zhang H."/>
        </authorList>
    </citation>
    <scope>NUCLEOTIDE SEQUENCE [LARGE SCALE GENOMIC DNA]</scope>
</reference>
<feature type="compositionally biased region" description="Basic residues" evidence="1">
    <location>
        <begin position="94"/>
        <end position="103"/>
    </location>
</feature>
<organism evidence="2 3">
    <name type="scientific">Panicum miliaceum</name>
    <name type="common">Proso millet</name>
    <name type="synonym">Broomcorn millet</name>
    <dbReference type="NCBI Taxonomy" id="4540"/>
    <lineage>
        <taxon>Eukaryota</taxon>
        <taxon>Viridiplantae</taxon>
        <taxon>Streptophyta</taxon>
        <taxon>Embryophyta</taxon>
        <taxon>Tracheophyta</taxon>
        <taxon>Spermatophyta</taxon>
        <taxon>Magnoliopsida</taxon>
        <taxon>Liliopsida</taxon>
        <taxon>Poales</taxon>
        <taxon>Poaceae</taxon>
        <taxon>PACMAD clade</taxon>
        <taxon>Panicoideae</taxon>
        <taxon>Panicodae</taxon>
        <taxon>Paniceae</taxon>
        <taxon>Panicinae</taxon>
        <taxon>Panicum</taxon>
        <taxon>Panicum sect. Panicum</taxon>
    </lineage>
</organism>
<feature type="region of interest" description="Disordered" evidence="1">
    <location>
        <begin position="77"/>
        <end position="217"/>
    </location>
</feature>
<proteinExistence type="predicted"/>
<feature type="compositionally biased region" description="Acidic residues" evidence="1">
    <location>
        <begin position="109"/>
        <end position="127"/>
    </location>
</feature>
<evidence type="ECO:0000313" key="3">
    <source>
        <dbReference type="Proteomes" id="UP000275267"/>
    </source>
</evidence>
<feature type="compositionally biased region" description="Polar residues" evidence="1">
    <location>
        <begin position="180"/>
        <end position="199"/>
    </location>
</feature>
<feature type="region of interest" description="Disordered" evidence="1">
    <location>
        <begin position="24"/>
        <end position="54"/>
    </location>
</feature>
<evidence type="ECO:0000256" key="1">
    <source>
        <dbReference type="SAM" id="MobiDB-lite"/>
    </source>
</evidence>
<accession>A0A3L6PI53</accession>
<dbReference type="Proteomes" id="UP000275267">
    <property type="component" value="Unassembled WGS sequence"/>
</dbReference>
<dbReference type="EMBL" id="PQIB02000017">
    <property type="protein sequence ID" value="RLM58556.1"/>
    <property type="molecule type" value="Genomic_DNA"/>
</dbReference>
<dbReference type="AlphaFoldDB" id="A0A3L6PI53"/>
<dbReference type="OrthoDB" id="676843at2759"/>
<name>A0A3L6PI53_PANMI</name>
<evidence type="ECO:0000313" key="2">
    <source>
        <dbReference type="EMBL" id="RLM58556.1"/>
    </source>
</evidence>
<comment type="caution">
    <text evidence="2">The sequence shown here is derived from an EMBL/GenBank/DDBJ whole genome shotgun (WGS) entry which is preliminary data.</text>
</comment>